<dbReference type="GO" id="GO:0006508">
    <property type="term" value="P:proteolysis"/>
    <property type="evidence" value="ECO:0007669"/>
    <property type="project" value="UniProtKB-KW"/>
</dbReference>
<evidence type="ECO:0000256" key="6">
    <source>
        <dbReference type="PIRNR" id="PIRNR005651"/>
    </source>
</evidence>
<dbReference type="PIRSF" id="PIRSF005651">
    <property type="entry name" value="HflC"/>
    <property type="match status" value="1"/>
</dbReference>
<accession>A0ABY5Y106</accession>
<dbReference type="InterPro" id="IPR010200">
    <property type="entry name" value="HflC"/>
</dbReference>
<feature type="domain" description="Band 7" evidence="7">
    <location>
        <begin position="21"/>
        <end position="183"/>
    </location>
</feature>
<keyword evidence="3" id="KW-0812">Transmembrane</keyword>
<dbReference type="Pfam" id="PF01145">
    <property type="entry name" value="Band_7"/>
    <property type="match status" value="1"/>
</dbReference>
<dbReference type="PANTHER" id="PTHR42911:SF1">
    <property type="entry name" value="MODULATOR OF FTSH PROTEASE HFLC"/>
    <property type="match status" value="1"/>
</dbReference>
<dbReference type="SMART" id="SM00244">
    <property type="entry name" value="PHB"/>
    <property type="match status" value="1"/>
</dbReference>
<dbReference type="EMBL" id="CP065938">
    <property type="protein sequence ID" value="UWX05850.1"/>
    <property type="molecule type" value="Genomic_DNA"/>
</dbReference>
<gene>
    <name evidence="8" type="primary">hflC</name>
    <name evidence="8" type="ORF">JBF11_00530</name>
</gene>
<evidence type="ECO:0000256" key="3">
    <source>
        <dbReference type="ARBA" id="ARBA00022692"/>
    </source>
</evidence>
<protein>
    <recommendedName>
        <fullName evidence="6">Protein HflC</fullName>
    </recommendedName>
</protein>
<evidence type="ECO:0000256" key="2">
    <source>
        <dbReference type="ARBA" id="ARBA00007862"/>
    </source>
</evidence>
<dbReference type="SUPFAM" id="SSF117892">
    <property type="entry name" value="Band 7/SPFH domain"/>
    <property type="match status" value="1"/>
</dbReference>
<dbReference type="InterPro" id="IPR001972">
    <property type="entry name" value="Stomatin_HflK_fam"/>
</dbReference>
<dbReference type="PRINTS" id="PR00721">
    <property type="entry name" value="STOMATIN"/>
</dbReference>
<proteinExistence type="inferred from homology"/>
<reference evidence="8" key="1">
    <citation type="submission" date="2020-12" db="EMBL/GenBank/DDBJ databases">
        <title>Taurinivorans muris gen. nov., sp. nov., fundamental and realized metabolic niche of a ubiquitous sulfidogenic bacterium in the murine intestine.</title>
        <authorList>
            <person name="Ye H."/>
            <person name="Hanson B.T."/>
            <person name="Loy A."/>
        </authorList>
    </citation>
    <scope>NUCLEOTIDE SEQUENCE</scope>
    <source>
        <strain evidence="8">LT0009</strain>
    </source>
</reference>
<sequence>MNNKLPSFIILLVIILGIGSQALFIVHQTEQAIILQLGEPKDRIYKAGLHFKIPFIDSVVRFDARILDYDARPAEALTSDLKTIVLDNYARWHIINPLQFYRTVRTIPNAQTRLDAVVYSQMRAHVGRCTLTEVVSSERTNIMDSVTKQASTQMREFGIEVVDARIKRTDLPPENQRAIYDRMRAERERQARQYRSEGTEEATKVRSKADKERALILAEAKKKAQIIQGEGDAEAAKIFANAYTKSPDFFEFQRSLEAMKLSFENNTKMIVTTDNPLFKHIK</sequence>
<keyword evidence="8" id="KW-0378">Hydrolase</keyword>
<dbReference type="InterPro" id="IPR036013">
    <property type="entry name" value="Band_7/SPFH_dom_sf"/>
</dbReference>
<dbReference type="Gene3D" id="3.30.479.30">
    <property type="entry name" value="Band 7 domain"/>
    <property type="match status" value="1"/>
</dbReference>
<evidence type="ECO:0000313" key="8">
    <source>
        <dbReference type="EMBL" id="UWX05850.1"/>
    </source>
</evidence>
<comment type="subcellular location">
    <subcellularLocation>
        <location evidence="1">Membrane</location>
        <topology evidence="1">Single-pass membrane protein</topology>
    </subcellularLocation>
</comment>
<keyword evidence="5" id="KW-0472">Membrane</keyword>
<evidence type="ECO:0000256" key="5">
    <source>
        <dbReference type="ARBA" id="ARBA00023136"/>
    </source>
</evidence>
<dbReference type="RefSeq" id="WP_334315441.1">
    <property type="nucleotide sequence ID" value="NZ_CP065938.1"/>
</dbReference>
<comment type="similarity">
    <text evidence="2 6">Belongs to the band 7/mec-2 family. HflC subfamily.</text>
</comment>
<evidence type="ECO:0000256" key="1">
    <source>
        <dbReference type="ARBA" id="ARBA00004167"/>
    </source>
</evidence>
<evidence type="ECO:0000313" key="9">
    <source>
        <dbReference type="Proteomes" id="UP001058120"/>
    </source>
</evidence>
<dbReference type="CDD" id="cd03405">
    <property type="entry name" value="SPFH_HflC"/>
    <property type="match status" value="1"/>
</dbReference>
<name>A0ABY5Y106_9BACT</name>
<dbReference type="GO" id="GO:0008233">
    <property type="term" value="F:peptidase activity"/>
    <property type="evidence" value="ECO:0007669"/>
    <property type="project" value="UniProtKB-KW"/>
</dbReference>
<keyword evidence="9" id="KW-1185">Reference proteome</keyword>
<keyword evidence="8" id="KW-0645">Protease</keyword>
<dbReference type="Proteomes" id="UP001058120">
    <property type="component" value="Chromosome"/>
</dbReference>
<dbReference type="InterPro" id="IPR001107">
    <property type="entry name" value="Band_7"/>
</dbReference>
<keyword evidence="4" id="KW-1133">Transmembrane helix</keyword>
<evidence type="ECO:0000256" key="4">
    <source>
        <dbReference type="ARBA" id="ARBA00022989"/>
    </source>
</evidence>
<organism evidence="8 9">
    <name type="scientific">Taurinivorans muris</name>
    <dbReference type="NCBI Taxonomy" id="2787751"/>
    <lineage>
        <taxon>Bacteria</taxon>
        <taxon>Pseudomonadati</taxon>
        <taxon>Thermodesulfobacteriota</taxon>
        <taxon>Desulfovibrionia</taxon>
        <taxon>Desulfovibrionales</taxon>
        <taxon>Desulfovibrionaceae</taxon>
        <taxon>Taurinivorans</taxon>
    </lineage>
</organism>
<dbReference type="PANTHER" id="PTHR42911">
    <property type="entry name" value="MODULATOR OF FTSH PROTEASE HFLC"/>
    <property type="match status" value="1"/>
</dbReference>
<comment type="function">
    <text evidence="6">HflC and HflK could regulate a protease.</text>
</comment>
<evidence type="ECO:0000259" key="7">
    <source>
        <dbReference type="SMART" id="SM00244"/>
    </source>
</evidence>
<dbReference type="NCBIfam" id="TIGR01932">
    <property type="entry name" value="hflC"/>
    <property type="match status" value="1"/>
</dbReference>